<keyword evidence="8" id="KW-1185">Reference proteome</keyword>
<dbReference type="PANTHER" id="PTHR43396">
    <property type="entry name" value="FLAVOHEMOPROTEIN"/>
    <property type="match status" value="1"/>
</dbReference>
<reference evidence="7 8" key="2">
    <citation type="submission" date="2018-03" db="EMBL/GenBank/DDBJ databases">
        <title>The ancient ancestry and fast evolution of plastids.</title>
        <authorList>
            <person name="Moore K.R."/>
            <person name="Magnabosco C."/>
            <person name="Momper L."/>
            <person name="Gold D.A."/>
            <person name="Bosak T."/>
            <person name="Fournier G.P."/>
        </authorList>
    </citation>
    <scope>NUCLEOTIDE SEQUENCE [LARGE SCALE GENOMIC DNA]</scope>
    <source>
        <strain evidence="7 8">ULC18</strain>
    </source>
</reference>
<evidence type="ECO:0000256" key="5">
    <source>
        <dbReference type="RuleBase" id="RU000356"/>
    </source>
</evidence>
<evidence type="ECO:0000259" key="6">
    <source>
        <dbReference type="PROSITE" id="PS01033"/>
    </source>
</evidence>
<keyword evidence="3" id="KW-0479">Metal-binding</keyword>
<evidence type="ECO:0000313" key="8">
    <source>
        <dbReference type="Proteomes" id="UP000239576"/>
    </source>
</evidence>
<evidence type="ECO:0000256" key="1">
    <source>
        <dbReference type="ARBA" id="ARBA00022617"/>
    </source>
</evidence>
<dbReference type="GO" id="GO:0008941">
    <property type="term" value="F:nitric oxide dioxygenase NAD(P)H activity"/>
    <property type="evidence" value="ECO:0007669"/>
    <property type="project" value="TreeGrafter"/>
</dbReference>
<evidence type="ECO:0000256" key="4">
    <source>
        <dbReference type="ARBA" id="ARBA00023004"/>
    </source>
</evidence>
<organism evidence="7 8">
    <name type="scientific">Stenomitos frigidus ULC18</name>
    <dbReference type="NCBI Taxonomy" id="2107698"/>
    <lineage>
        <taxon>Bacteria</taxon>
        <taxon>Bacillati</taxon>
        <taxon>Cyanobacteriota</taxon>
        <taxon>Cyanophyceae</taxon>
        <taxon>Leptolyngbyales</taxon>
        <taxon>Leptolyngbyaceae</taxon>
        <taxon>Stenomitos</taxon>
    </lineage>
</organism>
<dbReference type="GO" id="GO:0071949">
    <property type="term" value="F:FAD binding"/>
    <property type="evidence" value="ECO:0007669"/>
    <property type="project" value="TreeGrafter"/>
</dbReference>
<feature type="domain" description="Globin" evidence="6">
    <location>
        <begin position="1"/>
        <end position="134"/>
    </location>
</feature>
<dbReference type="Proteomes" id="UP000239576">
    <property type="component" value="Unassembled WGS sequence"/>
</dbReference>
<dbReference type="PANTHER" id="PTHR43396:SF3">
    <property type="entry name" value="FLAVOHEMOPROTEIN"/>
    <property type="match status" value="1"/>
</dbReference>
<accession>A0A2T1E9V2</accession>
<dbReference type="GO" id="GO:0046872">
    <property type="term" value="F:metal ion binding"/>
    <property type="evidence" value="ECO:0007669"/>
    <property type="project" value="UniProtKB-KW"/>
</dbReference>
<dbReference type="GO" id="GO:0046210">
    <property type="term" value="P:nitric oxide catabolic process"/>
    <property type="evidence" value="ECO:0007669"/>
    <property type="project" value="TreeGrafter"/>
</dbReference>
<comment type="similarity">
    <text evidence="5">Belongs to the globin family.</text>
</comment>
<comment type="caution">
    <text evidence="7">The sequence shown here is derived from an EMBL/GenBank/DDBJ whole genome shotgun (WGS) entry which is preliminary data.</text>
</comment>
<dbReference type="CDD" id="cd12131">
    <property type="entry name" value="HGbI-like"/>
    <property type="match status" value="1"/>
</dbReference>
<sequence length="147" mass="16276">MALNVALLESSFAQLKVNSAAVTQLFYTRLLTDYPEVQPLFAKTHMEKQGQQLFQSLVFTIDHLRQPDVLSNALKGLGTRHVQYGVLPQHYPMVGSSLLKALEASLGTAWTPEVQQAWVEAYGVITQLMLEGADCAPEQLHLPISVK</sequence>
<dbReference type="SUPFAM" id="SSF46458">
    <property type="entry name" value="Globin-like"/>
    <property type="match status" value="1"/>
</dbReference>
<name>A0A2T1E9V2_9CYAN</name>
<dbReference type="GO" id="GO:0020037">
    <property type="term" value="F:heme binding"/>
    <property type="evidence" value="ECO:0007669"/>
    <property type="project" value="InterPro"/>
</dbReference>
<dbReference type="InterPro" id="IPR009050">
    <property type="entry name" value="Globin-like_sf"/>
</dbReference>
<dbReference type="EMBL" id="PVWK01000061">
    <property type="protein sequence ID" value="PSB29532.1"/>
    <property type="molecule type" value="Genomic_DNA"/>
</dbReference>
<dbReference type="GO" id="GO:0071500">
    <property type="term" value="P:cellular response to nitrosative stress"/>
    <property type="evidence" value="ECO:0007669"/>
    <property type="project" value="TreeGrafter"/>
</dbReference>
<keyword evidence="2 5" id="KW-0561">Oxygen transport</keyword>
<evidence type="ECO:0000256" key="2">
    <source>
        <dbReference type="ARBA" id="ARBA00022621"/>
    </source>
</evidence>
<proteinExistence type="inferred from homology"/>
<evidence type="ECO:0000313" key="7">
    <source>
        <dbReference type="EMBL" id="PSB29532.1"/>
    </source>
</evidence>
<dbReference type="GO" id="GO:0005344">
    <property type="term" value="F:oxygen carrier activity"/>
    <property type="evidence" value="ECO:0007669"/>
    <property type="project" value="UniProtKB-KW"/>
</dbReference>
<reference evidence="8" key="1">
    <citation type="submission" date="2018-02" db="EMBL/GenBank/DDBJ databases">
        <authorList>
            <person name="Moore K."/>
            <person name="Momper L."/>
        </authorList>
    </citation>
    <scope>NUCLEOTIDE SEQUENCE [LARGE SCALE GENOMIC DNA]</scope>
    <source>
        <strain evidence="8">ULC18</strain>
    </source>
</reference>
<keyword evidence="5" id="KW-0813">Transport</keyword>
<dbReference type="InterPro" id="IPR012292">
    <property type="entry name" value="Globin/Proto"/>
</dbReference>
<dbReference type="Pfam" id="PF00042">
    <property type="entry name" value="Globin"/>
    <property type="match status" value="1"/>
</dbReference>
<dbReference type="InterPro" id="IPR000971">
    <property type="entry name" value="Globin"/>
</dbReference>
<keyword evidence="1 5" id="KW-0349">Heme</keyword>
<protein>
    <submittedName>
        <fullName evidence="7">Flavohemoprotein</fullName>
    </submittedName>
</protein>
<evidence type="ECO:0000256" key="3">
    <source>
        <dbReference type="ARBA" id="ARBA00022723"/>
    </source>
</evidence>
<keyword evidence="4" id="KW-0408">Iron</keyword>
<dbReference type="Gene3D" id="1.10.490.10">
    <property type="entry name" value="Globins"/>
    <property type="match status" value="1"/>
</dbReference>
<dbReference type="AlphaFoldDB" id="A0A2T1E9V2"/>
<dbReference type="RefSeq" id="WP_106256332.1">
    <property type="nucleotide sequence ID" value="NZ_CAWNSW010000012.1"/>
</dbReference>
<dbReference type="PROSITE" id="PS01033">
    <property type="entry name" value="GLOBIN"/>
    <property type="match status" value="1"/>
</dbReference>
<dbReference type="GO" id="GO:0019825">
    <property type="term" value="F:oxygen binding"/>
    <property type="evidence" value="ECO:0007669"/>
    <property type="project" value="InterPro"/>
</dbReference>
<dbReference type="OrthoDB" id="510157at2"/>
<gene>
    <name evidence="7" type="ORF">C7B82_10920</name>
</gene>